<dbReference type="EMBL" id="BAAAFH010000025">
    <property type="protein sequence ID" value="GAA0877007.1"/>
    <property type="molecule type" value="Genomic_DNA"/>
</dbReference>
<accession>A0ABN1MVG1</accession>
<organism evidence="1 2">
    <name type="scientific">Wandonia haliotis</name>
    <dbReference type="NCBI Taxonomy" id="574963"/>
    <lineage>
        <taxon>Bacteria</taxon>
        <taxon>Pseudomonadati</taxon>
        <taxon>Bacteroidota</taxon>
        <taxon>Flavobacteriia</taxon>
        <taxon>Flavobacteriales</taxon>
        <taxon>Crocinitomicaceae</taxon>
        <taxon>Wandonia</taxon>
    </lineage>
</organism>
<sequence length="78" mass="8823">MLDIFFKKNEEQRKLGNSIIIYGKYVGRKGGYGSTGCYVIINPTKRKEIKGWIRNCRYCNALPGDSVLVKFAIEDSTG</sequence>
<gene>
    <name evidence="1" type="ORF">GCM10009118_34170</name>
</gene>
<evidence type="ECO:0000313" key="1">
    <source>
        <dbReference type="EMBL" id="GAA0877007.1"/>
    </source>
</evidence>
<name>A0ABN1MVG1_9FLAO</name>
<dbReference type="Proteomes" id="UP001501126">
    <property type="component" value="Unassembled WGS sequence"/>
</dbReference>
<evidence type="ECO:0000313" key="2">
    <source>
        <dbReference type="Proteomes" id="UP001501126"/>
    </source>
</evidence>
<keyword evidence="2" id="KW-1185">Reference proteome</keyword>
<protein>
    <submittedName>
        <fullName evidence="1">Uncharacterized protein</fullName>
    </submittedName>
</protein>
<reference evidence="1 2" key="1">
    <citation type="journal article" date="2019" name="Int. J. Syst. Evol. Microbiol.">
        <title>The Global Catalogue of Microorganisms (GCM) 10K type strain sequencing project: providing services to taxonomists for standard genome sequencing and annotation.</title>
        <authorList>
            <consortium name="The Broad Institute Genomics Platform"/>
            <consortium name="The Broad Institute Genome Sequencing Center for Infectious Disease"/>
            <person name="Wu L."/>
            <person name="Ma J."/>
        </authorList>
    </citation>
    <scope>NUCLEOTIDE SEQUENCE [LARGE SCALE GENOMIC DNA]</scope>
    <source>
        <strain evidence="1 2">JCM 16083</strain>
    </source>
</reference>
<proteinExistence type="predicted"/>
<comment type="caution">
    <text evidence="1">The sequence shown here is derived from an EMBL/GenBank/DDBJ whole genome shotgun (WGS) entry which is preliminary data.</text>
</comment>